<comment type="caution">
    <text evidence="5">The sequence shown here is derived from an EMBL/GenBank/DDBJ whole genome shotgun (WGS) entry which is preliminary data.</text>
</comment>
<name>A0A3M8SSI1_9GAMM</name>
<keyword evidence="6" id="KW-1185">Reference proteome</keyword>
<dbReference type="GO" id="GO:0016757">
    <property type="term" value="F:glycosyltransferase activity"/>
    <property type="evidence" value="ECO:0007669"/>
    <property type="project" value="UniProtKB-KW"/>
</dbReference>
<comment type="similarity">
    <text evidence="1">Belongs to the glycosyltransferase 2 family.</text>
</comment>
<evidence type="ECO:0000256" key="1">
    <source>
        <dbReference type="ARBA" id="ARBA00006739"/>
    </source>
</evidence>
<keyword evidence="3 5" id="KW-0808">Transferase</keyword>
<sequence>MPTSPLLTTVIPTYRRPQLLRRAILSAIEQDGVEVCVRVCDNASGDGTREVVAGLAAEHPQVAYHCHPQNVGAVANFAFGVRDIQTPFFSLLSDDDYLLPQFYQRALAGLAANPRAMFWVGTTLNVDADGRIWDARMDRWPRDGMYLQPEGAMAMTAGMAPTWIGIVFRREVLEQLDFLDPETLGPSDLDYTLRLAARFPFVVERVPVAVFTLNASSISATQPMAAFWPGWLRMFQKVPRYEGLTDADRDRLLAALKADARRMLFRRGVHALAAGRRDFAREAATALARDCSRRLPAMALRALAGACEHIPGVQSALSWGYRKAEMRIVASRGGLQQRYGHLLRDP</sequence>
<evidence type="ECO:0000313" key="6">
    <source>
        <dbReference type="Proteomes" id="UP000267049"/>
    </source>
</evidence>
<dbReference type="InterPro" id="IPR001173">
    <property type="entry name" value="Glyco_trans_2-like"/>
</dbReference>
<evidence type="ECO:0000313" key="5">
    <source>
        <dbReference type="EMBL" id="RNF84269.1"/>
    </source>
</evidence>
<dbReference type="EMBL" id="RIBS01000003">
    <property type="protein sequence ID" value="RNF84269.1"/>
    <property type="molecule type" value="Genomic_DNA"/>
</dbReference>
<dbReference type="OrthoDB" id="9179784at2"/>
<dbReference type="PANTHER" id="PTHR43685:SF5">
    <property type="entry name" value="GLYCOSYLTRANSFERASE EPSE-RELATED"/>
    <property type="match status" value="1"/>
</dbReference>
<dbReference type="InterPro" id="IPR029044">
    <property type="entry name" value="Nucleotide-diphossugar_trans"/>
</dbReference>
<dbReference type="InterPro" id="IPR050834">
    <property type="entry name" value="Glycosyltransf_2"/>
</dbReference>
<dbReference type="Gene3D" id="3.90.550.10">
    <property type="entry name" value="Spore Coat Polysaccharide Biosynthesis Protein SpsA, Chain A"/>
    <property type="match status" value="1"/>
</dbReference>
<organism evidence="5 6">
    <name type="scientific">Montanilutibacter psychrotolerans</name>
    <dbReference type="NCBI Taxonomy" id="1327343"/>
    <lineage>
        <taxon>Bacteria</taxon>
        <taxon>Pseudomonadati</taxon>
        <taxon>Pseudomonadota</taxon>
        <taxon>Gammaproteobacteria</taxon>
        <taxon>Lysobacterales</taxon>
        <taxon>Lysobacteraceae</taxon>
        <taxon>Montanilutibacter</taxon>
    </lineage>
</organism>
<feature type="domain" description="Glycosyltransferase 2-like" evidence="4">
    <location>
        <begin position="10"/>
        <end position="147"/>
    </location>
</feature>
<protein>
    <submittedName>
        <fullName evidence="5">Glycosyltransferase family 2 protein</fullName>
    </submittedName>
</protein>
<keyword evidence="2" id="KW-0328">Glycosyltransferase</keyword>
<evidence type="ECO:0000259" key="4">
    <source>
        <dbReference type="Pfam" id="PF00535"/>
    </source>
</evidence>
<dbReference type="RefSeq" id="WP_123087455.1">
    <property type="nucleotide sequence ID" value="NZ_RIBS01000003.1"/>
</dbReference>
<dbReference type="Proteomes" id="UP000267049">
    <property type="component" value="Unassembled WGS sequence"/>
</dbReference>
<dbReference type="AlphaFoldDB" id="A0A3M8SSI1"/>
<dbReference type="PANTHER" id="PTHR43685">
    <property type="entry name" value="GLYCOSYLTRANSFERASE"/>
    <property type="match status" value="1"/>
</dbReference>
<evidence type="ECO:0000256" key="3">
    <source>
        <dbReference type="ARBA" id="ARBA00022679"/>
    </source>
</evidence>
<evidence type="ECO:0000256" key="2">
    <source>
        <dbReference type="ARBA" id="ARBA00022676"/>
    </source>
</evidence>
<accession>A0A3M8SSI1</accession>
<gene>
    <name evidence="5" type="ORF">EER27_07725</name>
</gene>
<dbReference type="Pfam" id="PF00535">
    <property type="entry name" value="Glycos_transf_2"/>
    <property type="match status" value="1"/>
</dbReference>
<dbReference type="SUPFAM" id="SSF53448">
    <property type="entry name" value="Nucleotide-diphospho-sugar transferases"/>
    <property type="match status" value="1"/>
</dbReference>
<dbReference type="CDD" id="cd00761">
    <property type="entry name" value="Glyco_tranf_GTA_type"/>
    <property type="match status" value="1"/>
</dbReference>
<reference evidence="5 6" key="1">
    <citation type="submission" date="2018-11" db="EMBL/GenBank/DDBJ databases">
        <title>Lysobacter cryohumiis sp. nov., isolated from soil in the Tianshan Mountains, Xinjiang, China.</title>
        <authorList>
            <person name="Luo Y."/>
            <person name="Sheng H."/>
        </authorList>
    </citation>
    <scope>NUCLEOTIDE SEQUENCE [LARGE SCALE GENOMIC DNA]</scope>
    <source>
        <strain evidence="5 6">ZS60</strain>
    </source>
</reference>
<proteinExistence type="inferred from homology"/>